<accession>A0A5B7CQS2</accession>
<organism evidence="1 2">
    <name type="scientific">Portunus trituberculatus</name>
    <name type="common">Swimming crab</name>
    <name type="synonym">Neptunus trituberculatus</name>
    <dbReference type="NCBI Taxonomy" id="210409"/>
    <lineage>
        <taxon>Eukaryota</taxon>
        <taxon>Metazoa</taxon>
        <taxon>Ecdysozoa</taxon>
        <taxon>Arthropoda</taxon>
        <taxon>Crustacea</taxon>
        <taxon>Multicrustacea</taxon>
        <taxon>Malacostraca</taxon>
        <taxon>Eumalacostraca</taxon>
        <taxon>Eucarida</taxon>
        <taxon>Decapoda</taxon>
        <taxon>Pleocyemata</taxon>
        <taxon>Brachyura</taxon>
        <taxon>Eubrachyura</taxon>
        <taxon>Portunoidea</taxon>
        <taxon>Portunidae</taxon>
        <taxon>Portuninae</taxon>
        <taxon>Portunus</taxon>
    </lineage>
</organism>
<dbReference type="Proteomes" id="UP000324222">
    <property type="component" value="Unassembled WGS sequence"/>
</dbReference>
<dbReference type="EMBL" id="VSRR010000194">
    <property type="protein sequence ID" value="MPC12052.1"/>
    <property type="molecule type" value="Genomic_DNA"/>
</dbReference>
<sequence>MPLLNAGSPFTVLPFVAATRSPLPAPSRSSPRTFELNSSQIKRINDAKVVQWNPACFGV</sequence>
<name>A0A5B7CQS2_PORTR</name>
<reference evidence="1 2" key="1">
    <citation type="submission" date="2019-05" db="EMBL/GenBank/DDBJ databases">
        <title>Another draft genome of Portunus trituberculatus and its Hox gene families provides insights of decapod evolution.</title>
        <authorList>
            <person name="Jeong J.-H."/>
            <person name="Song I."/>
            <person name="Kim S."/>
            <person name="Choi T."/>
            <person name="Kim D."/>
            <person name="Ryu S."/>
            <person name="Kim W."/>
        </authorList>
    </citation>
    <scope>NUCLEOTIDE SEQUENCE [LARGE SCALE GENOMIC DNA]</scope>
    <source>
        <tissue evidence="1">Muscle</tissue>
    </source>
</reference>
<comment type="caution">
    <text evidence="1">The sequence shown here is derived from an EMBL/GenBank/DDBJ whole genome shotgun (WGS) entry which is preliminary data.</text>
</comment>
<keyword evidence="2" id="KW-1185">Reference proteome</keyword>
<protein>
    <submittedName>
        <fullName evidence="1">Uncharacterized protein</fullName>
    </submittedName>
</protein>
<evidence type="ECO:0000313" key="2">
    <source>
        <dbReference type="Proteomes" id="UP000324222"/>
    </source>
</evidence>
<dbReference type="AlphaFoldDB" id="A0A5B7CQS2"/>
<gene>
    <name evidence="1" type="ORF">E2C01_004729</name>
</gene>
<evidence type="ECO:0000313" key="1">
    <source>
        <dbReference type="EMBL" id="MPC12052.1"/>
    </source>
</evidence>
<proteinExistence type="predicted"/>